<evidence type="ECO:0000256" key="1">
    <source>
        <dbReference type="SAM" id="MobiDB-lite"/>
    </source>
</evidence>
<proteinExistence type="predicted"/>
<dbReference type="PATRIC" id="fig|633147.7.peg.829"/>
<name>E1QZL9_OLSUV</name>
<evidence type="ECO:0000313" key="2">
    <source>
        <dbReference type="EMBL" id="ADK67833.1"/>
    </source>
</evidence>
<dbReference type="EMBL" id="CP002106">
    <property type="protein sequence ID" value="ADK67833.1"/>
    <property type="molecule type" value="Genomic_DNA"/>
</dbReference>
<dbReference type="OrthoDB" id="2134917at2"/>
<evidence type="ECO:0000313" key="3">
    <source>
        <dbReference type="Proteomes" id="UP000000333"/>
    </source>
</evidence>
<feature type="region of interest" description="Disordered" evidence="1">
    <location>
        <begin position="97"/>
        <end position="123"/>
    </location>
</feature>
<dbReference type="AlphaFoldDB" id="E1QZL9"/>
<dbReference type="GeneID" id="78512137"/>
<evidence type="ECO:0008006" key="4">
    <source>
        <dbReference type="Google" id="ProtNLM"/>
    </source>
</evidence>
<organism evidence="2 3">
    <name type="scientific">Olsenella uli (strain ATCC 49627 / DSM 7084 / CCUG 31166 / CIP 109912 / JCM 12494 / LMG 11480 / NCIMB 702895 / VPI D76D-27C)</name>
    <name type="common">Lactobacillus uli</name>
    <dbReference type="NCBI Taxonomy" id="633147"/>
    <lineage>
        <taxon>Bacteria</taxon>
        <taxon>Bacillati</taxon>
        <taxon>Actinomycetota</taxon>
        <taxon>Coriobacteriia</taxon>
        <taxon>Coriobacteriales</taxon>
        <taxon>Atopobiaceae</taxon>
        <taxon>Olsenella</taxon>
    </lineage>
</organism>
<dbReference type="STRING" id="633147.Olsu_0719"/>
<dbReference type="eggNOG" id="COG3937">
    <property type="taxonomic scope" value="Bacteria"/>
</dbReference>
<reference evidence="2 3" key="1">
    <citation type="journal article" date="2010" name="Stand. Genomic Sci.">
        <title>Complete genome sequence of Olsenella uli type strain (VPI D76D-27C).</title>
        <authorList>
            <person name="Goker M."/>
            <person name="Held B."/>
            <person name="Lucas S."/>
            <person name="Nolan M."/>
            <person name="Yasawong M."/>
            <person name="Glavina Del Rio T."/>
            <person name="Tice H."/>
            <person name="Cheng J.F."/>
            <person name="Bruce D."/>
            <person name="Detter J.C."/>
            <person name="Tapia R."/>
            <person name="Han C."/>
            <person name="Goodwin L."/>
            <person name="Pitluck S."/>
            <person name="Liolios K."/>
            <person name="Ivanova N."/>
            <person name="Mavromatis K."/>
            <person name="Mikhailova N."/>
            <person name="Pati A."/>
            <person name="Chen A."/>
            <person name="Palaniappan K."/>
            <person name="Land M."/>
            <person name="Hauser L."/>
            <person name="Chang Y.J."/>
            <person name="Jeffries C.D."/>
            <person name="Rohde M."/>
            <person name="Sikorski J."/>
            <person name="Pukall R."/>
            <person name="Woyke T."/>
            <person name="Bristow J."/>
            <person name="Eisen J.A."/>
            <person name="Markowitz V."/>
            <person name="Hugenholtz P."/>
            <person name="Kyrpides N.C."/>
            <person name="Klenk H.P."/>
            <person name="Lapidus A."/>
        </authorList>
    </citation>
    <scope>NUCLEOTIDE SEQUENCE [LARGE SCALE GENOMIC DNA]</scope>
    <source>
        <strain evidence="3">ATCC 49627 / DSM 7084 / CIP 109912 / JCM 12494 / NCIMB 702895 / VPI D76D-27C</strain>
    </source>
</reference>
<dbReference type="RefSeq" id="WP_013251585.1">
    <property type="nucleotide sequence ID" value="NC_014363.1"/>
</dbReference>
<dbReference type="Proteomes" id="UP000000333">
    <property type="component" value="Chromosome"/>
</dbReference>
<dbReference type="KEGG" id="ols:Olsu_0719"/>
<dbReference type="HOGENOM" id="CLU_131526_0_1_11"/>
<gene>
    <name evidence="2" type="ordered locus">Olsu_0719</name>
</gene>
<accession>E1QZL9</accession>
<sequence length="123" mass="13245">MAGFGDLGEGVYKMFLAGVGAVAMGAEKSQEIVGELVKKGELTVEQGKIVNEELRHRFEGVANDTSDSLLRAKLRGMTPEERAAWIRHAQQVSDDLEAQVTKVEVEEGPATDEPSPSADTTTE</sequence>
<keyword evidence="3" id="KW-1185">Reference proteome</keyword>
<protein>
    <recommendedName>
        <fullName evidence="4">Poly(Hydroxyalkanoate) granule-associated protein</fullName>
    </recommendedName>
</protein>